<protein>
    <submittedName>
        <fullName evidence="2">Glutathione S-transferase</fullName>
    </submittedName>
</protein>
<sequence>MYTLYTIPGSCSTGIAVLMKKLELNFTSVNRDDVSNYAEIVATNQVPALRTDEGHVITEGAAIALYLIEKHNQDVLPKDVAERAEFYQWLNFIYATLHPAYAKIFAIASNENVANDIKTLIMQELADKLSPLWQILDIRLSTHKFILGDTPSHMDYMAAVFSAWNNYFPDTEIVLGNNVKRLVNDVKTLPEFVSGFEADKAEFTPAA</sequence>
<dbReference type="InterPro" id="IPR040079">
    <property type="entry name" value="Glutathione_S-Trfase"/>
</dbReference>
<dbReference type="SFLD" id="SFLDS00019">
    <property type="entry name" value="Glutathione_Transferase_(cytos"/>
    <property type="match status" value="1"/>
</dbReference>
<feature type="domain" description="GST C-terminal" evidence="1">
    <location>
        <begin position="79"/>
        <end position="206"/>
    </location>
</feature>
<reference evidence="2" key="2">
    <citation type="submission" date="2023-01" db="EMBL/GenBank/DDBJ databases">
        <title>Draft genome sequence of Agaribacter marinus strain NBRC 110023.</title>
        <authorList>
            <person name="Sun Q."/>
            <person name="Mori K."/>
        </authorList>
    </citation>
    <scope>NUCLEOTIDE SEQUENCE</scope>
    <source>
        <strain evidence="2">NBRC 110023</strain>
    </source>
</reference>
<evidence type="ECO:0000313" key="3">
    <source>
        <dbReference type="Proteomes" id="UP001156601"/>
    </source>
</evidence>
<dbReference type="InterPro" id="IPR036282">
    <property type="entry name" value="Glutathione-S-Trfase_C_sf"/>
</dbReference>
<name>A0AA37T0J0_9ALTE</name>
<dbReference type="EMBL" id="BSOT01000005">
    <property type="protein sequence ID" value="GLR70253.1"/>
    <property type="molecule type" value="Genomic_DNA"/>
</dbReference>
<dbReference type="Gene3D" id="3.40.30.10">
    <property type="entry name" value="Glutaredoxin"/>
    <property type="match status" value="1"/>
</dbReference>
<dbReference type="PANTHER" id="PTHR44051:SF8">
    <property type="entry name" value="GLUTATHIONE S-TRANSFERASE GSTA"/>
    <property type="match status" value="1"/>
</dbReference>
<dbReference type="RefSeq" id="WP_284216558.1">
    <property type="nucleotide sequence ID" value="NZ_BSOT01000005.1"/>
</dbReference>
<dbReference type="SUPFAM" id="SSF47616">
    <property type="entry name" value="GST C-terminal domain-like"/>
    <property type="match status" value="1"/>
</dbReference>
<dbReference type="InterPro" id="IPR004045">
    <property type="entry name" value="Glutathione_S-Trfase_N"/>
</dbReference>
<dbReference type="SFLD" id="SFLDG00358">
    <property type="entry name" value="Main_(cytGST)"/>
    <property type="match status" value="1"/>
</dbReference>
<reference evidence="2" key="1">
    <citation type="journal article" date="2014" name="Int. J. Syst. Evol. Microbiol.">
        <title>Complete genome sequence of Corynebacterium casei LMG S-19264T (=DSM 44701T), isolated from a smear-ripened cheese.</title>
        <authorList>
            <consortium name="US DOE Joint Genome Institute (JGI-PGF)"/>
            <person name="Walter F."/>
            <person name="Albersmeier A."/>
            <person name="Kalinowski J."/>
            <person name="Ruckert C."/>
        </authorList>
    </citation>
    <scope>NUCLEOTIDE SEQUENCE</scope>
    <source>
        <strain evidence="2">NBRC 110023</strain>
    </source>
</reference>
<dbReference type="Gene3D" id="1.20.1050.10">
    <property type="match status" value="1"/>
</dbReference>
<dbReference type="PANTHER" id="PTHR44051">
    <property type="entry name" value="GLUTATHIONE S-TRANSFERASE-RELATED"/>
    <property type="match status" value="1"/>
</dbReference>
<keyword evidence="3" id="KW-1185">Reference proteome</keyword>
<dbReference type="Proteomes" id="UP001156601">
    <property type="component" value="Unassembled WGS sequence"/>
</dbReference>
<dbReference type="InterPro" id="IPR036249">
    <property type="entry name" value="Thioredoxin-like_sf"/>
</dbReference>
<organism evidence="2 3">
    <name type="scientific">Agaribacter marinus</name>
    <dbReference type="NCBI Taxonomy" id="1431249"/>
    <lineage>
        <taxon>Bacteria</taxon>
        <taxon>Pseudomonadati</taxon>
        <taxon>Pseudomonadota</taxon>
        <taxon>Gammaproteobacteria</taxon>
        <taxon>Alteromonadales</taxon>
        <taxon>Alteromonadaceae</taxon>
        <taxon>Agaribacter</taxon>
    </lineage>
</organism>
<dbReference type="SUPFAM" id="SSF52833">
    <property type="entry name" value="Thioredoxin-like"/>
    <property type="match status" value="1"/>
</dbReference>
<dbReference type="InterPro" id="IPR010987">
    <property type="entry name" value="Glutathione-S-Trfase_C-like"/>
</dbReference>
<accession>A0AA37T0J0</accession>
<dbReference type="Pfam" id="PF13417">
    <property type="entry name" value="GST_N_3"/>
    <property type="match status" value="1"/>
</dbReference>
<dbReference type="PROSITE" id="PS50405">
    <property type="entry name" value="GST_CTER"/>
    <property type="match status" value="1"/>
</dbReference>
<dbReference type="AlphaFoldDB" id="A0AA37T0J0"/>
<gene>
    <name evidence="2" type="primary">gst_2</name>
    <name evidence="2" type="ORF">GCM10007852_11610</name>
</gene>
<comment type="caution">
    <text evidence="2">The sequence shown here is derived from an EMBL/GenBank/DDBJ whole genome shotgun (WGS) entry which is preliminary data.</text>
</comment>
<evidence type="ECO:0000313" key="2">
    <source>
        <dbReference type="EMBL" id="GLR70253.1"/>
    </source>
</evidence>
<evidence type="ECO:0000259" key="1">
    <source>
        <dbReference type="PROSITE" id="PS50405"/>
    </source>
</evidence>
<proteinExistence type="predicted"/>